<proteinExistence type="predicted"/>
<sequence length="74" mass="8104">MECAIFAMAGVALGAAVALAARADLSGLLRKHRRRHKPEKAELPAGQAKTEEELMQQWENLLRYSGGNEEEARG</sequence>
<evidence type="ECO:0000313" key="1">
    <source>
        <dbReference type="EMBL" id="HIV02281.1"/>
    </source>
</evidence>
<evidence type="ECO:0000313" key="2">
    <source>
        <dbReference type="Proteomes" id="UP000886743"/>
    </source>
</evidence>
<organism evidence="1 2">
    <name type="scientific">Candidatus Aphodoplasma excrementigallinarum</name>
    <dbReference type="NCBI Taxonomy" id="2840673"/>
    <lineage>
        <taxon>Bacteria</taxon>
        <taxon>Bacillati</taxon>
        <taxon>Bacillota</taxon>
        <taxon>Clostridia</taxon>
        <taxon>Eubacteriales</taxon>
        <taxon>Candidatus Aphodoplasma</taxon>
    </lineage>
</organism>
<name>A0A9D1NGT0_9FIRM</name>
<gene>
    <name evidence="1" type="ORF">IAC74_01805</name>
</gene>
<dbReference type="AlphaFoldDB" id="A0A9D1NGT0"/>
<comment type="caution">
    <text evidence="1">The sequence shown here is derived from an EMBL/GenBank/DDBJ whole genome shotgun (WGS) entry which is preliminary data.</text>
</comment>
<dbReference type="Proteomes" id="UP000886743">
    <property type="component" value="Unassembled WGS sequence"/>
</dbReference>
<reference evidence="1" key="1">
    <citation type="submission" date="2020-10" db="EMBL/GenBank/DDBJ databases">
        <authorList>
            <person name="Gilroy R."/>
        </authorList>
    </citation>
    <scope>NUCLEOTIDE SEQUENCE</scope>
    <source>
        <strain evidence="1">4920</strain>
    </source>
</reference>
<dbReference type="EMBL" id="DVOF01000056">
    <property type="protein sequence ID" value="HIV02281.1"/>
    <property type="molecule type" value="Genomic_DNA"/>
</dbReference>
<protein>
    <submittedName>
        <fullName evidence="1">Uncharacterized protein</fullName>
    </submittedName>
</protein>
<reference evidence="1" key="2">
    <citation type="journal article" date="2021" name="PeerJ">
        <title>Extensive microbial diversity within the chicken gut microbiome revealed by metagenomics and culture.</title>
        <authorList>
            <person name="Gilroy R."/>
            <person name="Ravi A."/>
            <person name="Getino M."/>
            <person name="Pursley I."/>
            <person name="Horton D.L."/>
            <person name="Alikhan N.F."/>
            <person name="Baker D."/>
            <person name="Gharbi K."/>
            <person name="Hall N."/>
            <person name="Watson M."/>
            <person name="Adriaenssens E.M."/>
            <person name="Foster-Nyarko E."/>
            <person name="Jarju S."/>
            <person name="Secka A."/>
            <person name="Antonio M."/>
            <person name="Oren A."/>
            <person name="Chaudhuri R.R."/>
            <person name="La Ragione R."/>
            <person name="Hildebrand F."/>
            <person name="Pallen M.J."/>
        </authorList>
    </citation>
    <scope>NUCLEOTIDE SEQUENCE</scope>
    <source>
        <strain evidence="1">4920</strain>
    </source>
</reference>
<accession>A0A9D1NGT0</accession>